<dbReference type="AlphaFoldDB" id="D3FAD6"/>
<gene>
    <name evidence="2" type="ordered locus">Cwoe_0772</name>
</gene>
<dbReference type="HOGENOM" id="CLU_1710132_0_0_11"/>
<evidence type="ECO:0000313" key="3">
    <source>
        <dbReference type="Proteomes" id="UP000008229"/>
    </source>
</evidence>
<protein>
    <submittedName>
        <fullName evidence="2">Uncharacterized protein</fullName>
    </submittedName>
</protein>
<keyword evidence="3" id="KW-1185">Reference proteome</keyword>
<keyword evidence="1" id="KW-0472">Membrane</keyword>
<evidence type="ECO:0000313" key="2">
    <source>
        <dbReference type="EMBL" id="ADB49205.1"/>
    </source>
</evidence>
<feature type="transmembrane region" description="Helical" evidence="1">
    <location>
        <begin position="123"/>
        <end position="141"/>
    </location>
</feature>
<sequence>MESDGSAQPICAAVPGRQYDRAVEQTLDSRRIAAPAGAPERPTWLWSVGMLLRALLTAIPVLMLLKVSLTPLGWDDGLLDLAAPVAVTLSLGLAIESRGNWKLRFWPILLVCVGAQLSSSANGVWSGWAFVLLVVIVRYVATVPANAHGRRAA</sequence>
<reference evidence="2 3" key="1">
    <citation type="journal article" date="2010" name="Stand. Genomic Sci.">
        <title>Complete genome sequence of Conexibacter woesei type strain (ID131577).</title>
        <authorList>
            <person name="Pukall R."/>
            <person name="Lapidus A."/>
            <person name="Glavina Del Rio T."/>
            <person name="Copeland A."/>
            <person name="Tice H."/>
            <person name="Cheng J.-F."/>
            <person name="Lucas S."/>
            <person name="Chen F."/>
            <person name="Nolan M."/>
            <person name="Bruce D."/>
            <person name="Goodwin L."/>
            <person name="Pitluck S."/>
            <person name="Mavromatis K."/>
            <person name="Ivanova N."/>
            <person name="Ovchinnikova G."/>
            <person name="Pati A."/>
            <person name="Chen A."/>
            <person name="Palaniappan K."/>
            <person name="Land M."/>
            <person name="Hauser L."/>
            <person name="Chang Y.-J."/>
            <person name="Jeffries C.D."/>
            <person name="Chain P."/>
            <person name="Meincke L."/>
            <person name="Sims D."/>
            <person name="Brettin T."/>
            <person name="Detter J.C."/>
            <person name="Rohde M."/>
            <person name="Goeker M."/>
            <person name="Bristow J."/>
            <person name="Eisen J.A."/>
            <person name="Markowitz V."/>
            <person name="Kyrpides N.C."/>
            <person name="Klenk H.-P."/>
            <person name="Hugenholtz P."/>
        </authorList>
    </citation>
    <scope>NUCLEOTIDE SEQUENCE [LARGE SCALE GENOMIC DNA]</scope>
    <source>
        <strain evidence="3">DSM 14684 / CIP 108061 / JCM 11494 / NBRC 100937 / ID131577</strain>
    </source>
</reference>
<feature type="transmembrane region" description="Helical" evidence="1">
    <location>
        <begin position="77"/>
        <end position="95"/>
    </location>
</feature>
<dbReference type="EMBL" id="CP001854">
    <property type="protein sequence ID" value="ADB49205.1"/>
    <property type="molecule type" value="Genomic_DNA"/>
</dbReference>
<accession>D3FAD6</accession>
<dbReference type="Proteomes" id="UP000008229">
    <property type="component" value="Chromosome"/>
</dbReference>
<keyword evidence="1" id="KW-1133">Transmembrane helix</keyword>
<dbReference type="KEGG" id="cwo:Cwoe_0772"/>
<organism evidence="2 3">
    <name type="scientific">Conexibacter woesei (strain DSM 14684 / CCUG 47730 / CIP 108061 / JCM 11494 / NBRC 100937 / ID131577)</name>
    <dbReference type="NCBI Taxonomy" id="469383"/>
    <lineage>
        <taxon>Bacteria</taxon>
        <taxon>Bacillati</taxon>
        <taxon>Actinomycetota</taxon>
        <taxon>Thermoleophilia</taxon>
        <taxon>Solirubrobacterales</taxon>
        <taxon>Conexibacteraceae</taxon>
        <taxon>Conexibacter</taxon>
    </lineage>
</organism>
<reference evidence="3" key="2">
    <citation type="submission" date="2010-01" db="EMBL/GenBank/DDBJ databases">
        <title>The complete genome of Conexibacter woesei DSM 14684.</title>
        <authorList>
            <consortium name="US DOE Joint Genome Institute (JGI-PGF)"/>
            <person name="Lucas S."/>
            <person name="Copeland A."/>
            <person name="Lapidus A."/>
            <person name="Glavina del Rio T."/>
            <person name="Dalin E."/>
            <person name="Tice H."/>
            <person name="Bruce D."/>
            <person name="Goodwin L."/>
            <person name="Pitluck S."/>
            <person name="Kyrpides N."/>
            <person name="Mavromatis K."/>
            <person name="Ivanova N."/>
            <person name="Mikhailova N."/>
            <person name="Chertkov O."/>
            <person name="Brettin T."/>
            <person name="Detter J.C."/>
            <person name="Han C."/>
            <person name="Larimer F."/>
            <person name="Land M."/>
            <person name="Hauser L."/>
            <person name="Markowitz V."/>
            <person name="Cheng J.-F."/>
            <person name="Hugenholtz P."/>
            <person name="Woyke T."/>
            <person name="Wu D."/>
            <person name="Pukall R."/>
            <person name="Steenblock K."/>
            <person name="Schneider S."/>
            <person name="Klenk H.-P."/>
            <person name="Eisen J.A."/>
        </authorList>
    </citation>
    <scope>NUCLEOTIDE SEQUENCE [LARGE SCALE GENOMIC DNA]</scope>
    <source>
        <strain evidence="3">DSM 14684 / CIP 108061 / JCM 11494 / NBRC 100937 / ID131577</strain>
    </source>
</reference>
<feature type="transmembrane region" description="Helical" evidence="1">
    <location>
        <begin position="44"/>
        <end position="65"/>
    </location>
</feature>
<proteinExistence type="predicted"/>
<keyword evidence="1" id="KW-0812">Transmembrane</keyword>
<evidence type="ECO:0000256" key="1">
    <source>
        <dbReference type="SAM" id="Phobius"/>
    </source>
</evidence>
<name>D3FAD6_CONWI</name>
<dbReference type="STRING" id="469383.Cwoe_0772"/>